<evidence type="ECO:0000256" key="4">
    <source>
        <dbReference type="ARBA" id="ARBA00023150"/>
    </source>
</evidence>
<dbReference type="PANTHER" id="PTHR10192:SF5">
    <property type="entry name" value="GEPHYRIN"/>
    <property type="match status" value="1"/>
</dbReference>
<dbReference type="SMART" id="SM00852">
    <property type="entry name" value="MoCF_biosynth"/>
    <property type="match status" value="2"/>
</dbReference>
<keyword evidence="4 5" id="KW-0501">Molybdenum cofactor biosynthesis</keyword>
<dbReference type="SUPFAM" id="SSF53218">
    <property type="entry name" value="Molybdenum cofactor biosynthesis proteins"/>
    <property type="match status" value="2"/>
</dbReference>
<keyword evidence="5" id="KW-0479">Metal-binding</keyword>
<dbReference type="Pfam" id="PF03454">
    <property type="entry name" value="MoeA_C"/>
    <property type="match status" value="1"/>
</dbReference>
<dbReference type="InterPro" id="IPR038987">
    <property type="entry name" value="MoeA-like"/>
</dbReference>
<evidence type="ECO:0000256" key="6">
    <source>
        <dbReference type="SAM" id="MobiDB-lite"/>
    </source>
</evidence>
<dbReference type="UniPathway" id="UPA00344"/>
<dbReference type="GO" id="GO:0046872">
    <property type="term" value="F:metal ion binding"/>
    <property type="evidence" value="ECO:0007669"/>
    <property type="project" value="UniProtKB-UniRule"/>
</dbReference>
<dbReference type="Gene3D" id="2.170.190.11">
    <property type="entry name" value="Molybdopterin biosynthesis moea protein, domain 3"/>
    <property type="match status" value="1"/>
</dbReference>
<dbReference type="FunFam" id="3.40.980.10:FF:000001">
    <property type="entry name" value="Molybdopterin molybdenumtransferase"/>
    <property type="match status" value="1"/>
</dbReference>
<dbReference type="NCBIfam" id="TIGR00177">
    <property type="entry name" value="molyb_syn"/>
    <property type="match status" value="2"/>
</dbReference>
<dbReference type="Gene3D" id="3.90.105.10">
    <property type="entry name" value="Molybdopterin biosynthesis moea protein, domain 2"/>
    <property type="match status" value="1"/>
</dbReference>
<dbReference type="InterPro" id="IPR008284">
    <property type="entry name" value="MoCF_biosynth_CS"/>
</dbReference>
<dbReference type="AlphaFoldDB" id="A0A8H7F307"/>
<dbReference type="InterPro" id="IPR001453">
    <property type="entry name" value="MoaB/Mog_dom"/>
</dbReference>
<dbReference type="SUPFAM" id="SSF63867">
    <property type="entry name" value="MoeA C-terminal domain-like"/>
    <property type="match status" value="1"/>
</dbReference>
<dbReference type="Proteomes" id="UP000629468">
    <property type="component" value="Unassembled WGS sequence"/>
</dbReference>
<comment type="cofactor">
    <cofactor evidence="5">
        <name>Mg(2+)</name>
        <dbReference type="ChEBI" id="CHEBI:18420"/>
    </cofactor>
</comment>
<dbReference type="GO" id="GO:0006777">
    <property type="term" value="P:Mo-molybdopterin cofactor biosynthetic process"/>
    <property type="evidence" value="ECO:0007669"/>
    <property type="project" value="UniProtKB-UniRule"/>
</dbReference>
<evidence type="ECO:0000313" key="9">
    <source>
        <dbReference type="Proteomes" id="UP000629468"/>
    </source>
</evidence>
<dbReference type="CDD" id="cd00887">
    <property type="entry name" value="MoeA"/>
    <property type="match status" value="1"/>
</dbReference>
<dbReference type="GO" id="GO:0005524">
    <property type="term" value="F:ATP binding"/>
    <property type="evidence" value="ECO:0007669"/>
    <property type="project" value="UniProtKB-UniRule"/>
</dbReference>
<keyword evidence="5" id="KW-0460">Magnesium</keyword>
<sequence length="666" mass="71097">MSDFRVAVLTVSDTAFKDASADKSGPAIIDILHAHKGFKLASDTTGSTDPFYKIVPDDLDHIRTAVKTWIDQDGGGGGGGGGVDWVITTGGTGFGVRDVTPEAIKVLLDREAPGLVHLLLSASLQHTPLGALSRPVAGTCKNTLIITLPGSPKAVKETLAALFNQDLINHALELVRGGTGENRHILLSGQQSQSFQAVRHHHHHHHGHQIPKPRSVLSHDPSAHVSARHRQSPYELVSFEDAIRLIKDNIQPLETQTLPVDAGLRNHVLAEDIFAPNNTPPRATTSVDGYALRSTDPPAVYQVVSSRNHPIDQPLPSGIIYRINTGGPLPVGTDTVIMVEDTKLVSSFEATDNELEGEEKEVETLVTVPRGENVRAPGSDVRKGDLVLQKGERILSNGGEIGTLAFVGRRETLVYKKPIVAILSTGNEIVDLQTHTTTQEAEWGGIFDTNRPSLRAALEGLGYSVIDLGIVPDKVDDHVAAIQKGIDSADILITTGGTSMGPTDLFKPVIERHFNGTIHFGRVTIKPGKPTTFATIPVAGGVAKPLFALPGNPASALVTFHIFVLPALRKLAGWPSNMLELPRVSAELQSPMSLDPRTEFHRAVLRIEKGGLKAYSTGGQRSSRVASLAGANGFVVVPPLGSNAVRQLEVGANVDVMVIGEIQSVL</sequence>
<dbReference type="SUPFAM" id="SSF63882">
    <property type="entry name" value="MoeA N-terminal region -like"/>
    <property type="match status" value="1"/>
</dbReference>
<dbReference type="PROSITE" id="PS01079">
    <property type="entry name" value="MOCF_BIOSYNTHESIS_2"/>
    <property type="match status" value="1"/>
</dbReference>
<protein>
    <recommendedName>
        <fullName evidence="7">MoaB/Mog domain-containing protein</fullName>
    </recommendedName>
</protein>
<dbReference type="InterPro" id="IPR005110">
    <property type="entry name" value="MoeA_linker/N"/>
</dbReference>
<dbReference type="GO" id="GO:0005829">
    <property type="term" value="C:cytosol"/>
    <property type="evidence" value="ECO:0007669"/>
    <property type="project" value="TreeGrafter"/>
</dbReference>
<dbReference type="PANTHER" id="PTHR10192">
    <property type="entry name" value="MOLYBDOPTERIN BIOSYNTHESIS PROTEIN"/>
    <property type="match status" value="1"/>
</dbReference>
<comment type="similarity">
    <text evidence="5">Belongs to the MoeA family.</text>
</comment>
<dbReference type="Pfam" id="PF03453">
    <property type="entry name" value="MoeA_N"/>
    <property type="match status" value="1"/>
</dbReference>
<comment type="catalytic activity">
    <reaction evidence="5">
        <text>molybdopterin + ATP + H(+) = adenylyl-molybdopterin + diphosphate</text>
        <dbReference type="Rhea" id="RHEA:31331"/>
        <dbReference type="ChEBI" id="CHEBI:15378"/>
        <dbReference type="ChEBI" id="CHEBI:30616"/>
        <dbReference type="ChEBI" id="CHEBI:33019"/>
        <dbReference type="ChEBI" id="CHEBI:58698"/>
        <dbReference type="ChEBI" id="CHEBI:62727"/>
    </reaction>
</comment>
<comment type="caution">
    <text evidence="8">The sequence shown here is derived from an EMBL/GenBank/DDBJ whole genome shotgun (WGS) entry which is preliminary data.</text>
</comment>
<dbReference type="InterPro" id="IPR005111">
    <property type="entry name" value="MoeA_C_domain_IV"/>
</dbReference>
<dbReference type="GO" id="GO:0061599">
    <property type="term" value="F:molybdopterin molybdotransferase activity"/>
    <property type="evidence" value="ECO:0007669"/>
    <property type="project" value="UniProtKB-UniRule"/>
</dbReference>
<reference evidence="8 9" key="1">
    <citation type="journal article" name="Sci. Rep.">
        <title>Telomere-to-telomere assembled and centromere annotated genomes of the two main subspecies of the button mushroom Agaricus bisporus reveal especially polymorphic chromosome ends.</title>
        <authorList>
            <person name="Sonnenberg A.S.M."/>
            <person name="Sedaghat-Telgerd N."/>
            <person name="Lavrijssen B."/>
            <person name="Ohm R.A."/>
            <person name="Hendrickx P.M."/>
            <person name="Scholtmeijer K."/>
            <person name="Baars J.J.P."/>
            <person name="van Peer A."/>
        </authorList>
    </citation>
    <scope>NUCLEOTIDE SEQUENCE [LARGE SCALE GENOMIC DNA]</scope>
    <source>
        <strain evidence="8 9">H119_p4</strain>
    </source>
</reference>
<comment type="similarity">
    <text evidence="2">In the N-terminal section; belongs to the MoaB/Mog family.</text>
</comment>
<evidence type="ECO:0000256" key="2">
    <source>
        <dbReference type="ARBA" id="ARBA00007589"/>
    </source>
</evidence>
<feature type="region of interest" description="Disordered" evidence="6">
    <location>
        <begin position="194"/>
        <end position="220"/>
    </location>
</feature>
<keyword evidence="5" id="KW-0808">Transferase</keyword>
<dbReference type="Gene3D" id="3.40.980.10">
    <property type="entry name" value="MoaB/Mog-like domain"/>
    <property type="match status" value="2"/>
</dbReference>
<dbReference type="GO" id="GO:0061598">
    <property type="term" value="F:molybdopterin adenylyltransferase activity"/>
    <property type="evidence" value="ECO:0007669"/>
    <property type="project" value="UniProtKB-UniRule"/>
</dbReference>
<dbReference type="EMBL" id="JABXXO010000006">
    <property type="protein sequence ID" value="KAF7775825.1"/>
    <property type="molecule type" value="Genomic_DNA"/>
</dbReference>
<feature type="domain" description="MoaB/Mog" evidence="7">
    <location>
        <begin position="421"/>
        <end position="570"/>
    </location>
</feature>
<name>A0A8H7F307_AGABI</name>
<comment type="catalytic activity">
    <reaction evidence="5">
        <text>adenylyl-molybdopterin + molybdate = Mo-molybdopterin + AMP + H(+)</text>
        <dbReference type="Rhea" id="RHEA:35047"/>
        <dbReference type="ChEBI" id="CHEBI:15378"/>
        <dbReference type="ChEBI" id="CHEBI:36264"/>
        <dbReference type="ChEBI" id="CHEBI:62727"/>
        <dbReference type="ChEBI" id="CHEBI:71302"/>
        <dbReference type="ChEBI" id="CHEBI:456215"/>
    </reaction>
</comment>
<accession>A0A8H7F307</accession>
<evidence type="ECO:0000256" key="5">
    <source>
        <dbReference type="RuleBase" id="RU365090"/>
    </source>
</evidence>
<dbReference type="Gene3D" id="2.40.340.10">
    <property type="entry name" value="MoeA, C-terminal, domain IV"/>
    <property type="match status" value="1"/>
</dbReference>
<evidence type="ECO:0000259" key="7">
    <source>
        <dbReference type="SMART" id="SM00852"/>
    </source>
</evidence>
<evidence type="ECO:0000256" key="3">
    <source>
        <dbReference type="ARBA" id="ARBA00008339"/>
    </source>
</evidence>
<comment type="pathway">
    <text evidence="1 5">Cofactor biosynthesis; molybdopterin biosynthesis.</text>
</comment>
<feature type="compositionally biased region" description="Basic residues" evidence="6">
    <location>
        <begin position="198"/>
        <end position="211"/>
    </location>
</feature>
<dbReference type="InterPro" id="IPR036135">
    <property type="entry name" value="MoeA_linker/N_sf"/>
</dbReference>
<gene>
    <name evidence="8" type="ORF">Agabi119p4_4218</name>
</gene>
<proteinExistence type="inferred from homology"/>
<dbReference type="InterPro" id="IPR036425">
    <property type="entry name" value="MoaB/Mog-like_dom_sf"/>
</dbReference>
<organism evidence="8 9">
    <name type="scientific">Agaricus bisporus var. burnettii</name>
    <dbReference type="NCBI Taxonomy" id="192524"/>
    <lineage>
        <taxon>Eukaryota</taxon>
        <taxon>Fungi</taxon>
        <taxon>Dikarya</taxon>
        <taxon>Basidiomycota</taxon>
        <taxon>Agaricomycotina</taxon>
        <taxon>Agaricomycetes</taxon>
        <taxon>Agaricomycetidae</taxon>
        <taxon>Agaricales</taxon>
        <taxon>Agaricineae</taxon>
        <taxon>Agaricaceae</taxon>
        <taxon>Agaricus</taxon>
    </lineage>
</organism>
<dbReference type="CDD" id="cd00886">
    <property type="entry name" value="MogA_MoaB"/>
    <property type="match status" value="1"/>
</dbReference>
<evidence type="ECO:0000256" key="1">
    <source>
        <dbReference type="ARBA" id="ARBA00005046"/>
    </source>
</evidence>
<comment type="function">
    <text evidence="5">Catalyzes two steps in the biosynthesis of the molybdenum cofactor. In the first step, molybdopterin is adenylated. Subsequently, molybdate is inserted into adenylated molybdopterin and AMP is released.</text>
</comment>
<feature type="domain" description="MoaB/Mog" evidence="7">
    <location>
        <begin position="7"/>
        <end position="170"/>
    </location>
</feature>
<dbReference type="Pfam" id="PF00994">
    <property type="entry name" value="MoCF_biosynth"/>
    <property type="match status" value="2"/>
</dbReference>
<dbReference type="InterPro" id="IPR036688">
    <property type="entry name" value="MoeA_C_domain_IV_sf"/>
</dbReference>
<evidence type="ECO:0000313" key="8">
    <source>
        <dbReference type="EMBL" id="KAF7775825.1"/>
    </source>
</evidence>
<comment type="similarity">
    <text evidence="3">In the C-terminal section; belongs to the MoeA family.</text>
</comment>
<keyword evidence="5" id="KW-0500">Molybdenum</keyword>